<dbReference type="FunFam" id="1.10.1040.10:FF:000017">
    <property type="entry name" value="2-dehydropantoate 2-reductase"/>
    <property type="match status" value="1"/>
</dbReference>
<evidence type="ECO:0000256" key="1">
    <source>
        <dbReference type="ARBA" id="ARBA00007870"/>
    </source>
</evidence>
<protein>
    <recommendedName>
        <fullName evidence="4">2-dehydropantoate 2-reductase</fullName>
        <ecNumber evidence="4">1.1.1.169</ecNumber>
    </recommendedName>
    <alternativeName>
        <fullName evidence="4">Ketopantoate reductase</fullName>
    </alternativeName>
</protein>
<comment type="catalytic activity">
    <reaction evidence="4">
        <text>(R)-pantoate + NADP(+) = 2-dehydropantoate + NADPH + H(+)</text>
        <dbReference type="Rhea" id="RHEA:16233"/>
        <dbReference type="ChEBI" id="CHEBI:11561"/>
        <dbReference type="ChEBI" id="CHEBI:15378"/>
        <dbReference type="ChEBI" id="CHEBI:15980"/>
        <dbReference type="ChEBI" id="CHEBI:57783"/>
        <dbReference type="ChEBI" id="CHEBI:58349"/>
        <dbReference type="EC" id="1.1.1.169"/>
    </reaction>
</comment>
<name>A0A1Y2EFK3_9PEZI</name>
<evidence type="ECO:0000256" key="2">
    <source>
        <dbReference type="ARBA" id="ARBA00022857"/>
    </source>
</evidence>
<dbReference type="PANTHER" id="PTHR21708">
    <property type="entry name" value="PROBABLE 2-DEHYDROPANTOATE 2-REDUCTASE"/>
    <property type="match status" value="1"/>
</dbReference>
<comment type="function">
    <text evidence="4">Catalyzes the NADPH-dependent reduction of ketopantoate into pantoic acid.</text>
</comment>
<dbReference type="InterPro" id="IPR013328">
    <property type="entry name" value="6PGD_dom2"/>
</dbReference>
<evidence type="ECO:0000313" key="8">
    <source>
        <dbReference type="Proteomes" id="UP000193689"/>
    </source>
</evidence>
<dbReference type="NCBIfam" id="TIGR00745">
    <property type="entry name" value="apbA_panE"/>
    <property type="match status" value="1"/>
</dbReference>
<dbReference type="EMBL" id="MCFJ01000002">
    <property type="protein sequence ID" value="ORY69575.1"/>
    <property type="molecule type" value="Genomic_DNA"/>
</dbReference>
<dbReference type="EC" id="1.1.1.169" evidence="4"/>
<keyword evidence="2 4" id="KW-0521">NADP</keyword>
<dbReference type="InterPro" id="IPR003710">
    <property type="entry name" value="ApbA"/>
</dbReference>
<dbReference type="InterPro" id="IPR013332">
    <property type="entry name" value="KPR_N"/>
</dbReference>
<gene>
    <name evidence="7" type="ORF">BCR38DRAFT_419478</name>
</gene>
<dbReference type="InterPro" id="IPR051402">
    <property type="entry name" value="KPR-Related"/>
</dbReference>
<evidence type="ECO:0000259" key="6">
    <source>
        <dbReference type="Pfam" id="PF08546"/>
    </source>
</evidence>
<dbReference type="InParanoid" id="A0A1Y2EFK3"/>
<dbReference type="Gene3D" id="1.10.1040.10">
    <property type="entry name" value="N-(1-d-carboxylethyl)-l-norvaline Dehydrogenase, domain 2"/>
    <property type="match status" value="1"/>
</dbReference>
<accession>A0A1Y2EFK3</accession>
<keyword evidence="3 4" id="KW-0560">Oxidoreductase</keyword>
<organism evidence="7 8">
    <name type="scientific">Pseudomassariella vexata</name>
    <dbReference type="NCBI Taxonomy" id="1141098"/>
    <lineage>
        <taxon>Eukaryota</taxon>
        <taxon>Fungi</taxon>
        <taxon>Dikarya</taxon>
        <taxon>Ascomycota</taxon>
        <taxon>Pezizomycotina</taxon>
        <taxon>Sordariomycetes</taxon>
        <taxon>Xylariomycetidae</taxon>
        <taxon>Amphisphaeriales</taxon>
        <taxon>Pseudomassariaceae</taxon>
        <taxon>Pseudomassariella</taxon>
    </lineage>
</organism>
<proteinExistence type="inferred from homology"/>
<dbReference type="GO" id="GO:0015940">
    <property type="term" value="P:pantothenate biosynthetic process"/>
    <property type="evidence" value="ECO:0007669"/>
    <property type="project" value="InterPro"/>
</dbReference>
<dbReference type="SUPFAM" id="SSF51735">
    <property type="entry name" value="NAD(P)-binding Rossmann-fold domains"/>
    <property type="match status" value="1"/>
</dbReference>
<dbReference type="InterPro" id="IPR036291">
    <property type="entry name" value="NAD(P)-bd_dom_sf"/>
</dbReference>
<dbReference type="OrthoDB" id="3609at2759"/>
<evidence type="ECO:0000256" key="4">
    <source>
        <dbReference type="RuleBase" id="RU362068"/>
    </source>
</evidence>
<dbReference type="GO" id="GO:0005737">
    <property type="term" value="C:cytoplasm"/>
    <property type="evidence" value="ECO:0007669"/>
    <property type="project" value="TreeGrafter"/>
</dbReference>
<feature type="domain" description="Ketopantoate reductase N-terminal" evidence="5">
    <location>
        <begin position="5"/>
        <end position="159"/>
    </location>
</feature>
<keyword evidence="8" id="KW-1185">Reference proteome</keyword>
<dbReference type="PANTHER" id="PTHR21708:SF30">
    <property type="entry name" value="2-DEHYDROPANTOATE 2-REDUCTASE-RELATED"/>
    <property type="match status" value="1"/>
</dbReference>
<dbReference type="Proteomes" id="UP000193689">
    <property type="component" value="Unassembled WGS sequence"/>
</dbReference>
<sequence>MAPRILVFGTGSVGAVYAWVLSQTIPATSITTICRSNYDQASKDGFAIDSTIWGNNLKFKPVVARTVAEAAEKSDQPFDHVLVCSKALNTTPSTAELIKPAISETTAIVLIQNGIGIEDEYARVYPNNPLISTLTYLPVTQVSPAVIQHREVELLHAGTYPADAPSPSKDAAKKFVDLLTAAGATAVLHDDVQEERWAKLLVNVAWNPVCALTRCRDRAFINTNNKVLPFIKDVMMEVCSVAQAYGYDNVNEQLAHHHIGRAYRRDLPGVQPSMMADTLAGREMEVDAIIGNVVKRARAKGVAVPLLRTIYLLVNGLNASFAVGNP</sequence>
<dbReference type="STRING" id="1141098.A0A1Y2EFK3"/>
<dbReference type="Pfam" id="PF08546">
    <property type="entry name" value="ApbA_C"/>
    <property type="match status" value="1"/>
</dbReference>
<comment type="similarity">
    <text evidence="1 4">Belongs to the ketopantoate reductase family.</text>
</comment>
<evidence type="ECO:0000256" key="3">
    <source>
        <dbReference type="ARBA" id="ARBA00023002"/>
    </source>
</evidence>
<dbReference type="RefSeq" id="XP_040719525.1">
    <property type="nucleotide sequence ID" value="XM_040859316.1"/>
</dbReference>
<dbReference type="Gene3D" id="3.40.50.720">
    <property type="entry name" value="NAD(P)-binding Rossmann-like Domain"/>
    <property type="match status" value="1"/>
</dbReference>
<evidence type="ECO:0000313" key="7">
    <source>
        <dbReference type="EMBL" id="ORY69575.1"/>
    </source>
</evidence>
<feature type="domain" description="Ketopantoate reductase C-terminal" evidence="6">
    <location>
        <begin position="191"/>
        <end position="317"/>
    </location>
</feature>
<dbReference type="AlphaFoldDB" id="A0A1Y2EFK3"/>
<dbReference type="InterPro" id="IPR008927">
    <property type="entry name" value="6-PGluconate_DH-like_C_sf"/>
</dbReference>
<dbReference type="SUPFAM" id="SSF48179">
    <property type="entry name" value="6-phosphogluconate dehydrogenase C-terminal domain-like"/>
    <property type="match status" value="1"/>
</dbReference>
<reference evidence="7 8" key="1">
    <citation type="submission" date="2016-07" db="EMBL/GenBank/DDBJ databases">
        <title>Pervasive Adenine N6-methylation of Active Genes in Fungi.</title>
        <authorList>
            <consortium name="DOE Joint Genome Institute"/>
            <person name="Mondo S.J."/>
            <person name="Dannebaum R.O."/>
            <person name="Kuo R.C."/>
            <person name="Labutti K."/>
            <person name="Haridas S."/>
            <person name="Kuo A."/>
            <person name="Salamov A."/>
            <person name="Ahrendt S.R."/>
            <person name="Lipzen A."/>
            <person name="Sullivan W."/>
            <person name="Andreopoulos W.B."/>
            <person name="Clum A."/>
            <person name="Lindquist E."/>
            <person name="Daum C."/>
            <person name="Ramamoorthy G.K."/>
            <person name="Gryganskyi A."/>
            <person name="Culley D."/>
            <person name="Magnuson J.K."/>
            <person name="James T.Y."/>
            <person name="O'Malley M.A."/>
            <person name="Stajich J.E."/>
            <person name="Spatafora J.W."/>
            <person name="Visel A."/>
            <person name="Grigoriev I.V."/>
        </authorList>
    </citation>
    <scope>NUCLEOTIDE SEQUENCE [LARGE SCALE GENOMIC DNA]</scope>
    <source>
        <strain evidence="7 8">CBS 129021</strain>
    </source>
</reference>
<comment type="caution">
    <text evidence="7">The sequence shown here is derived from an EMBL/GenBank/DDBJ whole genome shotgun (WGS) entry which is preliminary data.</text>
</comment>
<dbReference type="GO" id="GO:0008677">
    <property type="term" value="F:2-dehydropantoate 2-reductase activity"/>
    <property type="evidence" value="ECO:0007669"/>
    <property type="project" value="UniProtKB-EC"/>
</dbReference>
<evidence type="ECO:0000259" key="5">
    <source>
        <dbReference type="Pfam" id="PF02558"/>
    </source>
</evidence>
<dbReference type="InterPro" id="IPR013752">
    <property type="entry name" value="KPA_reductase"/>
</dbReference>
<dbReference type="Pfam" id="PF02558">
    <property type="entry name" value="ApbA"/>
    <property type="match status" value="1"/>
</dbReference>
<dbReference type="GeneID" id="63775528"/>